<reference evidence="9" key="2">
    <citation type="submission" date="2025-08" db="UniProtKB">
        <authorList>
            <consortium name="RefSeq"/>
        </authorList>
    </citation>
    <scope>IDENTIFICATION</scope>
    <source>
        <tissue evidence="9">Young leaves</tissue>
    </source>
</reference>
<gene>
    <name evidence="9" type="primary">LOC103717055</name>
</gene>
<feature type="zinc finger region" description="C3H1-type" evidence="5">
    <location>
        <begin position="49"/>
        <end position="77"/>
    </location>
</feature>
<dbReference type="KEGG" id="pda:103717055"/>
<dbReference type="PANTHER" id="PTHR12506:SF50">
    <property type="entry name" value="ZINC FINGER CCCH DOMAIN-CONTAINING PROTEIN 26"/>
    <property type="match status" value="1"/>
</dbReference>
<proteinExistence type="predicted"/>
<dbReference type="PANTHER" id="PTHR12506">
    <property type="entry name" value="PROTEIN PHOSPHATASE RELATED"/>
    <property type="match status" value="1"/>
</dbReference>
<feature type="domain" description="C3H1-type" evidence="7">
    <location>
        <begin position="136"/>
        <end position="164"/>
    </location>
</feature>
<dbReference type="AlphaFoldDB" id="A0A8B7CPB8"/>
<dbReference type="OrthoDB" id="411372at2759"/>
<name>A0A8B7CPB8_PHODC</name>
<dbReference type="InterPro" id="IPR000571">
    <property type="entry name" value="Znf_CCCH"/>
</dbReference>
<evidence type="ECO:0000313" key="8">
    <source>
        <dbReference type="Proteomes" id="UP000228380"/>
    </source>
</evidence>
<feature type="region of interest" description="Disordered" evidence="6">
    <location>
        <begin position="257"/>
        <end position="276"/>
    </location>
</feature>
<feature type="domain" description="C3H1-type" evidence="7">
    <location>
        <begin position="278"/>
        <end position="306"/>
    </location>
</feature>
<dbReference type="PROSITE" id="PS50103">
    <property type="entry name" value="ZF_C3H1"/>
    <property type="match status" value="5"/>
</dbReference>
<evidence type="ECO:0000256" key="6">
    <source>
        <dbReference type="SAM" id="MobiDB-lite"/>
    </source>
</evidence>
<keyword evidence="1 5" id="KW-0479">Metal-binding</keyword>
<feature type="zinc finger region" description="C3H1-type" evidence="5">
    <location>
        <begin position="91"/>
        <end position="119"/>
    </location>
</feature>
<evidence type="ECO:0000256" key="2">
    <source>
        <dbReference type="ARBA" id="ARBA00022771"/>
    </source>
</evidence>
<dbReference type="RefSeq" id="XP_008803512.2">
    <property type="nucleotide sequence ID" value="XM_008805290.4"/>
</dbReference>
<keyword evidence="2 5" id="KW-0863">Zinc-finger</keyword>
<feature type="compositionally biased region" description="Basic and acidic residues" evidence="6">
    <location>
        <begin position="395"/>
        <end position="405"/>
    </location>
</feature>
<feature type="zinc finger region" description="C3H1-type" evidence="5">
    <location>
        <begin position="278"/>
        <end position="306"/>
    </location>
</feature>
<dbReference type="Proteomes" id="UP000228380">
    <property type="component" value="Chromosome 1"/>
</dbReference>
<protein>
    <submittedName>
        <fullName evidence="9">Zinc finger CCCH domain-containing protein ZFN-like isoform X1</fullName>
    </submittedName>
</protein>
<dbReference type="Gene3D" id="2.30.30.1190">
    <property type="match status" value="1"/>
</dbReference>
<sequence>MPDTMPVLSNAAADSSDACQDNLEEAMWQLKVEDRKMGDDARLNPYPDRPGEPDCIYYLRTGLCGYGSNCRYNHPTYIRQGRRRGGEPPERDGQPDCQFFLKTGTCKFGATCKYHHPQDKHEPRPVQLNILGLPMRKDEKSCPYYMRTGLCKFGIACKFNHPQPTSHAAMLPVRGPSSYGSTGSPVATPSGLPLIAGLSMWPLSRLPCMSNHHIQGLPYMSLVLPPTQGAMPVQQGWSTDTGGINNVASTNVVGSTQISNPKHHAQSGSSAPVNFPERPDQPECQYYMKTGSCKYGTSCRYHHPKERNQVAMCTIGPLGLPLRPGQPVCTFYSMYGSCKYGSTCKFDHPFMGYYNYTLPAFSIPGAPDHSVLFPDPRNSQAVWMSSEDSPSKTMRLPDQHVKSETSEEPQDSNDYNHGNHSSQTSPSHIARHSEFPEKYSD</sequence>
<dbReference type="GO" id="GO:0003729">
    <property type="term" value="F:mRNA binding"/>
    <property type="evidence" value="ECO:0007669"/>
    <property type="project" value="UniProtKB-ARBA"/>
</dbReference>
<feature type="compositionally biased region" description="Polar residues" evidence="6">
    <location>
        <begin position="381"/>
        <end position="392"/>
    </location>
</feature>
<feature type="domain" description="C3H1-type" evidence="7">
    <location>
        <begin position="49"/>
        <end position="77"/>
    </location>
</feature>
<keyword evidence="3 5" id="KW-0862">Zinc</keyword>
<dbReference type="Pfam" id="PF00642">
    <property type="entry name" value="zf-CCCH"/>
    <property type="match status" value="5"/>
</dbReference>
<accession>A0A8B7CPB8</accession>
<dbReference type="GeneID" id="103717055"/>
<dbReference type="GO" id="GO:0003677">
    <property type="term" value="F:DNA binding"/>
    <property type="evidence" value="ECO:0007669"/>
    <property type="project" value="UniProtKB-KW"/>
</dbReference>
<reference evidence="8" key="1">
    <citation type="journal article" date="2019" name="Nat. Commun.">
        <title>Genome-wide association mapping of date palm fruit traits.</title>
        <authorList>
            <person name="Hazzouri K.M."/>
            <person name="Gros-Balthazard M."/>
            <person name="Flowers J.M."/>
            <person name="Copetti D."/>
            <person name="Lemansour A."/>
            <person name="Lebrun M."/>
            <person name="Masmoudi K."/>
            <person name="Ferrand S."/>
            <person name="Dhar M.I."/>
            <person name="Fresquez Z.A."/>
            <person name="Rosas U."/>
            <person name="Zhang J."/>
            <person name="Talag J."/>
            <person name="Lee S."/>
            <person name="Kudrna D."/>
            <person name="Powell R.F."/>
            <person name="Leitch I.J."/>
            <person name="Krueger R.R."/>
            <person name="Wing R.A."/>
            <person name="Amiri K.M.A."/>
            <person name="Purugganan M.D."/>
        </authorList>
    </citation>
    <scope>NUCLEOTIDE SEQUENCE [LARGE SCALE GENOMIC DNA]</scope>
    <source>
        <strain evidence="8">cv. Khalas</strain>
    </source>
</reference>
<evidence type="ECO:0000256" key="1">
    <source>
        <dbReference type="ARBA" id="ARBA00022723"/>
    </source>
</evidence>
<dbReference type="InterPro" id="IPR050974">
    <property type="entry name" value="Plant_ZF_CCCH"/>
</dbReference>
<feature type="domain" description="C3H1-type" evidence="7">
    <location>
        <begin position="323"/>
        <end position="351"/>
    </location>
</feature>
<evidence type="ECO:0000256" key="4">
    <source>
        <dbReference type="ARBA" id="ARBA00023125"/>
    </source>
</evidence>
<dbReference type="SUPFAM" id="SSF90229">
    <property type="entry name" value="CCCH zinc finger"/>
    <property type="match status" value="5"/>
</dbReference>
<feature type="region of interest" description="Disordered" evidence="6">
    <location>
        <begin position="381"/>
        <end position="441"/>
    </location>
</feature>
<dbReference type="GO" id="GO:0008270">
    <property type="term" value="F:zinc ion binding"/>
    <property type="evidence" value="ECO:0007669"/>
    <property type="project" value="UniProtKB-KW"/>
</dbReference>
<dbReference type="InterPro" id="IPR036855">
    <property type="entry name" value="Znf_CCCH_sf"/>
</dbReference>
<organism evidence="8 9">
    <name type="scientific">Phoenix dactylifera</name>
    <name type="common">Date palm</name>
    <dbReference type="NCBI Taxonomy" id="42345"/>
    <lineage>
        <taxon>Eukaryota</taxon>
        <taxon>Viridiplantae</taxon>
        <taxon>Streptophyta</taxon>
        <taxon>Embryophyta</taxon>
        <taxon>Tracheophyta</taxon>
        <taxon>Spermatophyta</taxon>
        <taxon>Magnoliopsida</taxon>
        <taxon>Liliopsida</taxon>
        <taxon>Arecaceae</taxon>
        <taxon>Coryphoideae</taxon>
        <taxon>Phoeniceae</taxon>
        <taxon>Phoenix</taxon>
    </lineage>
</organism>
<feature type="compositionally biased region" description="Polar residues" evidence="6">
    <location>
        <begin position="412"/>
        <end position="427"/>
    </location>
</feature>
<keyword evidence="8" id="KW-1185">Reference proteome</keyword>
<evidence type="ECO:0000256" key="3">
    <source>
        <dbReference type="ARBA" id="ARBA00022833"/>
    </source>
</evidence>
<evidence type="ECO:0000313" key="9">
    <source>
        <dbReference type="RefSeq" id="XP_008803512.2"/>
    </source>
</evidence>
<feature type="zinc finger region" description="C3H1-type" evidence="5">
    <location>
        <begin position="136"/>
        <end position="164"/>
    </location>
</feature>
<feature type="zinc finger region" description="C3H1-type" evidence="5">
    <location>
        <begin position="323"/>
        <end position="351"/>
    </location>
</feature>
<feature type="domain" description="C3H1-type" evidence="7">
    <location>
        <begin position="91"/>
        <end position="119"/>
    </location>
</feature>
<feature type="compositionally biased region" description="Polar residues" evidence="6">
    <location>
        <begin position="257"/>
        <end position="272"/>
    </location>
</feature>
<evidence type="ECO:0000256" key="5">
    <source>
        <dbReference type="PROSITE-ProRule" id="PRU00723"/>
    </source>
</evidence>
<dbReference type="SMART" id="SM00356">
    <property type="entry name" value="ZnF_C3H1"/>
    <property type="match status" value="5"/>
</dbReference>
<dbReference type="Gene3D" id="4.10.1000.10">
    <property type="entry name" value="Zinc finger, CCCH-type"/>
    <property type="match status" value="3"/>
</dbReference>
<keyword evidence="4" id="KW-0238">DNA-binding</keyword>
<evidence type="ECO:0000259" key="7">
    <source>
        <dbReference type="PROSITE" id="PS50103"/>
    </source>
</evidence>
<feature type="compositionally biased region" description="Basic and acidic residues" evidence="6">
    <location>
        <begin position="431"/>
        <end position="441"/>
    </location>
</feature>